<sequence length="74" mass="8412">MPLPVEPCQCDCLREKSDVAHKPLNHSRMEVNAPETIFLAQQEADISFVPTHDQIEFKKTFSLSPHRSSQALVH</sequence>
<accession>A0AAD5MT89</accession>
<proteinExistence type="predicted"/>
<reference evidence="1" key="1">
    <citation type="submission" date="2021-06" db="EMBL/GenBank/DDBJ databases">
        <title>Parelaphostrongylus tenuis whole genome reference sequence.</title>
        <authorList>
            <person name="Garwood T.J."/>
            <person name="Larsen P.A."/>
            <person name="Fountain-Jones N.M."/>
            <person name="Garbe J.R."/>
            <person name="Macchietto M.G."/>
            <person name="Kania S.A."/>
            <person name="Gerhold R.W."/>
            <person name="Richards J.E."/>
            <person name="Wolf T.M."/>
        </authorList>
    </citation>
    <scope>NUCLEOTIDE SEQUENCE</scope>
    <source>
        <strain evidence="1">MNPRO001-30</strain>
        <tissue evidence="1">Meninges</tissue>
    </source>
</reference>
<dbReference type="Proteomes" id="UP001196413">
    <property type="component" value="Unassembled WGS sequence"/>
</dbReference>
<comment type="caution">
    <text evidence="1">The sequence shown here is derived from an EMBL/GenBank/DDBJ whole genome shotgun (WGS) entry which is preliminary data.</text>
</comment>
<evidence type="ECO:0000313" key="1">
    <source>
        <dbReference type="EMBL" id="KAJ1361488.1"/>
    </source>
</evidence>
<dbReference type="AlphaFoldDB" id="A0AAD5MT89"/>
<organism evidence="1 2">
    <name type="scientific">Parelaphostrongylus tenuis</name>
    <name type="common">Meningeal worm</name>
    <dbReference type="NCBI Taxonomy" id="148309"/>
    <lineage>
        <taxon>Eukaryota</taxon>
        <taxon>Metazoa</taxon>
        <taxon>Ecdysozoa</taxon>
        <taxon>Nematoda</taxon>
        <taxon>Chromadorea</taxon>
        <taxon>Rhabditida</taxon>
        <taxon>Rhabditina</taxon>
        <taxon>Rhabditomorpha</taxon>
        <taxon>Strongyloidea</taxon>
        <taxon>Metastrongylidae</taxon>
        <taxon>Parelaphostrongylus</taxon>
    </lineage>
</organism>
<dbReference type="EMBL" id="JAHQIW010004210">
    <property type="protein sequence ID" value="KAJ1361488.1"/>
    <property type="molecule type" value="Genomic_DNA"/>
</dbReference>
<name>A0AAD5MT89_PARTN</name>
<protein>
    <submittedName>
        <fullName evidence="1">Uncharacterized protein</fullName>
    </submittedName>
</protein>
<evidence type="ECO:0000313" key="2">
    <source>
        <dbReference type="Proteomes" id="UP001196413"/>
    </source>
</evidence>
<keyword evidence="2" id="KW-1185">Reference proteome</keyword>
<gene>
    <name evidence="1" type="ORF">KIN20_020751</name>
</gene>